<evidence type="ECO:0000256" key="1">
    <source>
        <dbReference type="ARBA" id="ARBA00010587"/>
    </source>
</evidence>
<accession>A0A4R3MWL5</accession>
<dbReference type="NCBIfam" id="TIGR02481">
    <property type="entry name" value="hemeryth_dom"/>
    <property type="match status" value="1"/>
</dbReference>
<dbReference type="NCBIfam" id="NF002007">
    <property type="entry name" value="PRK00808.1"/>
    <property type="match status" value="1"/>
</dbReference>
<keyword evidence="2" id="KW-0561">Oxygen transport</keyword>
<keyword evidence="3" id="KW-0479">Metal-binding</keyword>
<dbReference type="InterPro" id="IPR035938">
    <property type="entry name" value="Hemerythrin-like_sf"/>
</dbReference>
<evidence type="ECO:0000313" key="6">
    <source>
        <dbReference type="EMBL" id="TCT20655.1"/>
    </source>
</evidence>
<dbReference type="PANTHER" id="PTHR37164">
    <property type="entry name" value="BACTERIOHEMERYTHRIN"/>
    <property type="match status" value="1"/>
</dbReference>
<evidence type="ECO:0000256" key="2">
    <source>
        <dbReference type="ARBA" id="ARBA00022621"/>
    </source>
</evidence>
<dbReference type="InterPro" id="IPR050669">
    <property type="entry name" value="Hemerythrin"/>
</dbReference>
<dbReference type="InterPro" id="IPR012827">
    <property type="entry name" value="Hemerythrin_metal-bd"/>
</dbReference>
<dbReference type="PROSITE" id="PS00550">
    <property type="entry name" value="HEMERYTHRINS"/>
    <property type="match status" value="1"/>
</dbReference>
<dbReference type="PANTHER" id="PTHR37164:SF1">
    <property type="entry name" value="BACTERIOHEMERYTHRIN"/>
    <property type="match status" value="1"/>
</dbReference>
<keyword evidence="7" id="KW-1185">Reference proteome</keyword>
<evidence type="ECO:0000259" key="5">
    <source>
        <dbReference type="Pfam" id="PF01814"/>
    </source>
</evidence>
<gene>
    <name evidence="6" type="ORF">EDC35_10594</name>
</gene>
<comment type="caution">
    <text evidence="6">The sequence shown here is derived from an EMBL/GenBank/DDBJ whole genome shotgun (WGS) entry which is preliminary data.</text>
</comment>
<dbReference type="RefSeq" id="WP_132977273.1">
    <property type="nucleotide sequence ID" value="NZ_SMAO01000005.1"/>
</dbReference>
<dbReference type="GO" id="GO:0005344">
    <property type="term" value="F:oxygen carrier activity"/>
    <property type="evidence" value="ECO:0007669"/>
    <property type="project" value="UniProtKB-KW"/>
</dbReference>
<dbReference type="EMBL" id="SMAO01000005">
    <property type="protein sequence ID" value="TCT20655.1"/>
    <property type="molecule type" value="Genomic_DNA"/>
</dbReference>
<proteinExistence type="inferred from homology"/>
<evidence type="ECO:0000256" key="4">
    <source>
        <dbReference type="ARBA" id="ARBA00023004"/>
    </source>
</evidence>
<name>A0A4R3MWL5_9GAMM</name>
<keyword evidence="4" id="KW-0408">Iron</keyword>
<evidence type="ECO:0000256" key="3">
    <source>
        <dbReference type="ARBA" id="ARBA00022723"/>
    </source>
</evidence>
<dbReference type="OrthoDB" id="1122424at2"/>
<dbReference type="Gene3D" id="1.20.120.50">
    <property type="entry name" value="Hemerythrin-like"/>
    <property type="match status" value="1"/>
</dbReference>
<keyword evidence="2" id="KW-0813">Transport</keyword>
<dbReference type="NCBIfam" id="NF033749">
    <property type="entry name" value="bact_hemeryth"/>
    <property type="match status" value="1"/>
</dbReference>
<dbReference type="SUPFAM" id="SSF47188">
    <property type="entry name" value="Hemerythrin-like"/>
    <property type="match status" value="1"/>
</dbReference>
<dbReference type="CDD" id="cd12107">
    <property type="entry name" value="Hemerythrin"/>
    <property type="match status" value="1"/>
</dbReference>
<evidence type="ECO:0000313" key="7">
    <source>
        <dbReference type="Proteomes" id="UP000295717"/>
    </source>
</evidence>
<dbReference type="Pfam" id="PF01814">
    <property type="entry name" value="Hemerythrin"/>
    <property type="match status" value="1"/>
</dbReference>
<dbReference type="InterPro" id="IPR012312">
    <property type="entry name" value="Hemerythrin-like"/>
</dbReference>
<dbReference type="GO" id="GO:0046872">
    <property type="term" value="F:metal ion binding"/>
    <property type="evidence" value="ECO:0007669"/>
    <property type="project" value="UniProtKB-KW"/>
</dbReference>
<sequence>MSYWSWDQSLSVGVDVIDGQHQRIVDYINDLHLAKQEQNRDKVSTILTALVDYTRTHFVFEEDIMKQSRYPLAESHKKVHDAFILHINEYIRQHESGKDVTPKLLSELQIWLTNHIKKDDRDYALCVNKMTKKGWIQKTLSRFFG</sequence>
<comment type="similarity">
    <text evidence="1">Belongs to the hemerythrin family.</text>
</comment>
<dbReference type="Proteomes" id="UP000295717">
    <property type="component" value="Unassembled WGS sequence"/>
</dbReference>
<protein>
    <submittedName>
        <fullName evidence="6">Hemerythrin</fullName>
    </submittedName>
</protein>
<dbReference type="AlphaFoldDB" id="A0A4R3MWL5"/>
<organism evidence="6 7">
    <name type="scientific">Thiobaca trueperi</name>
    <dbReference type="NCBI Taxonomy" id="127458"/>
    <lineage>
        <taxon>Bacteria</taxon>
        <taxon>Pseudomonadati</taxon>
        <taxon>Pseudomonadota</taxon>
        <taxon>Gammaproteobacteria</taxon>
        <taxon>Chromatiales</taxon>
        <taxon>Chromatiaceae</taxon>
        <taxon>Thiobaca</taxon>
    </lineage>
</organism>
<reference evidence="6 7" key="1">
    <citation type="submission" date="2019-03" db="EMBL/GenBank/DDBJ databases">
        <title>Genomic Encyclopedia of Type Strains, Phase IV (KMG-IV): sequencing the most valuable type-strain genomes for metagenomic binning, comparative biology and taxonomic classification.</title>
        <authorList>
            <person name="Goeker M."/>
        </authorList>
    </citation>
    <scope>NUCLEOTIDE SEQUENCE [LARGE SCALE GENOMIC DNA]</scope>
    <source>
        <strain evidence="6 7">DSM 13587</strain>
    </source>
</reference>
<feature type="domain" description="Hemerythrin-like" evidence="5">
    <location>
        <begin position="13"/>
        <end position="123"/>
    </location>
</feature>
<dbReference type="InterPro" id="IPR016131">
    <property type="entry name" value="Haemerythrin_Fe_BS"/>
</dbReference>